<protein>
    <submittedName>
        <fullName evidence="1">Uncharacterized protein</fullName>
    </submittedName>
</protein>
<dbReference type="Proteomes" id="UP000503447">
    <property type="component" value="Chromosome"/>
</dbReference>
<proteinExistence type="predicted"/>
<evidence type="ECO:0000313" key="1">
    <source>
        <dbReference type="EMBL" id="QJW97990.1"/>
    </source>
</evidence>
<reference evidence="2" key="1">
    <citation type="submission" date="2020-05" db="EMBL/GenBank/DDBJ databases">
        <title>Frigoriglobus tundricola gen. nov., sp. nov., a psychrotolerant cellulolytic planctomycete of the family Gemmataceae with two divergent copies of 16S rRNA gene.</title>
        <authorList>
            <person name="Kulichevskaya I.S."/>
            <person name="Ivanova A.A."/>
            <person name="Naumoff D.G."/>
            <person name="Beletsky A.V."/>
            <person name="Rijpstra W.I.C."/>
            <person name="Sinninghe Damste J.S."/>
            <person name="Mardanov A.V."/>
            <person name="Ravin N.V."/>
            <person name="Dedysh S.N."/>
        </authorList>
    </citation>
    <scope>NUCLEOTIDE SEQUENCE [LARGE SCALE GENOMIC DNA]</scope>
    <source>
        <strain evidence="2">PL17</strain>
    </source>
</reference>
<keyword evidence="2" id="KW-1185">Reference proteome</keyword>
<sequence>MASAHDGQKRNAFGLGRGPIGGERYGAVLGNGHPVEREVKQFVPRPAGRGAPFEVVRDAVLVEVFGRPAPVLEVEAGTPTTRQFHPCAVRVSNRSRVASAAPLEYSK</sequence>
<evidence type="ECO:0000313" key="2">
    <source>
        <dbReference type="Proteomes" id="UP000503447"/>
    </source>
</evidence>
<accession>A0A6M5YWW3</accession>
<organism evidence="1 2">
    <name type="scientific">Frigoriglobus tundricola</name>
    <dbReference type="NCBI Taxonomy" id="2774151"/>
    <lineage>
        <taxon>Bacteria</taxon>
        <taxon>Pseudomonadati</taxon>
        <taxon>Planctomycetota</taxon>
        <taxon>Planctomycetia</taxon>
        <taxon>Gemmatales</taxon>
        <taxon>Gemmataceae</taxon>
        <taxon>Frigoriglobus</taxon>
    </lineage>
</organism>
<dbReference type="EMBL" id="CP053452">
    <property type="protein sequence ID" value="QJW97990.1"/>
    <property type="molecule type" value="Genomic_DNA"/>
</dbReference>
<gene>
    <name evidence="1" type="ORF">FTUN_5570</name>
</gene>
<dbReference type="AlphaFoldDB" id="A0A6M5YWW3"/>
<dbReference type="KEGG" id="ftj:FTUN_5570"/>
<name>A0A6M5YWW3_9BACT</name>